<reference evidence="1" key="1">
    <citation type="submission" date="2019-11" db="EMBL/GenBank/DDBJ databases">
        <title>Nori genome reveals adaptations in red seaweeds to the harsh intertidal environment.</title>
        <authorList>
            <person name="Wang D."/>
            <person name="Mao Y."/>
        </authorList>
    </citation>
    <scope>NUCLEOTIDE SEQUENCE</scope>
    <source>
        <tissue evidence="1">Gametophyte</tissue>
    </source>
</reference>
<dbReference type="Proteomes" id="UP000798662">
    <property type="component" value="Chromosome 1"/>
</dbReference>
<organism evidence="1 2">
    <name type="scientific">Pyropia yezoensis</name>
    <name type="common">Susabi-nori</name>
    <name type="synonym">Porphyra yezoensis</name>
    <dbReference type="NCBI Taxonomy" id="2788"/>
    <lineage>
        <taxon>Eukaryota</taxon>
        <taxon>Rhodophyta</taxon>
        <taxon>Bangiophyceae</taxon>
        <taxon>Bangiales</taxon>
        <taxon>Bangiaceae</taxon>
        <taxon>Pyropia</taxon>
    </lineage>
</organism>
<gene>
    <name evidence="1" type="ORF">I4F81_002892</name>
</gene>
<protein>
    <submittedName>
        <fullName evidence="1">Uncharacterized protein</fullName>
    </submittedName>
</protein>
<dbReference type="EMBL" id="CM020618">
    <property type="protein sequence ID" value="KAK1860303.1"/>
    <property type="molecule type" value="Genomic_DNA"/>
</dbReference>
<name>A0ACC3BQT6_PYRYE</name>
<proteinExistence type="predicted"/>
<evidence type="ECO:0000313" key="1">
    <source>
        <dbReference type="EMBL" id="KAK1860303.1"/>
    </source>
</evidence>
<sequence length="587" mass="63613">MAGEGDPPIAPSVPGEGERSPPPTGGVPPRPGSADVVGPEVGPRRRSARFLPRPSPEETGGVRPSPVGAPSQRQAPATSSGSDDTHFGMGPPTGRGDGTGSSVPRVGGSAPRLVPEGPGGSSSQAPPGSSGIVDNSVMTAIAQVVREEVGKALKGSTPPPEQASRRQKRREIRRTLRREVDSESESSASGKSGEEDLTRHGRVTHTDRLGTRVVPGKIVVNNPLFKDVFDCETYGLVNKSLTYSNSQARTLGRRKKHVAQSFGVRSEWDGTPPLKVFQFLRKFAKACDDNDVSEAEAFFMLQDFTKEPLRSEVMNVMPSRHGGNPGEVTSYLELVNWILRLHADEASLAVQVEEFNRATQSKGEEEREFAERLRQLNVLCGFLYPQGVIKGRFVEGVHRAARATVRERNTPTMTLAELARIAQTKGDEYRWLVSEQRKEREKEVKGMEASRFRRTARVPSYTRTYPAVPSSSTRETEGMVAAIPDKSQGKAGPSASMSDRPCWQCSKSGHWAAQCPTLDVRLRALLARIGKLGIPRTDSDTRPHTTRVTAMTQPKSEDESTLEKGETSSPSSSGKDTPSSESDEGNA</sequence>
<evidence type="ECO:0000313" key="2">
    <source>
        <dbReference type="Proteomes" id="UP000798662"/>
    </source>
</evidence>
<keyword evidence="2" id="KW-1185">Reference proteome</keyword>
<accession>A0ACC3BQT6</accession>
<comment type="caution">
    <text evidence="1">The sequence shown here is derived from an EMBL/GenBank/DDBJ whole genome shotgun (WGS) entry which is preliminary data.</text>
</comment>